<keyword evidence="4 6" id="KW-0067">ATP-binding</keyword>
<dbReference type="InterPro" id="IPR007696">
    <property type="entry name" value="DNA_mismatch_repair_MutS_core"/>
</dbReference>
<keyword evidence="5 6" id="KW-0238">DNA-binding</keyword>
<feature type="compositionally biased region" description="Low complexity" evidence="8">
    <location>
        <begin position="39"/>
        <end position="55"/>
    </location>
</feature>
<dbReference type="InterPro" id="IPR016151">
    <property type="entry name" value="DNA_mismatch_repair_MutS_N"/>
</dbReference>
<dbReference type="Pfam" id="PF00488">
    <property type="entry name" value="MutS_V"/>
    <property type="match status" value="1"/>
</dbReference>
<dbReference type="InterPro" id="IPR017261">
    <property type="entry name" value="DNA_mismatch_repair_MutS/MSH"/>
</dbReference>
<dbReference type="Gene3D" id="1.10.1420.10">
    <property type="match status" value="2"/>
</dbReference>
<dbReference type="GO" id="GO:0030983">
    <property type="term" value="F:mismatched DNA binding"/>
    <property type="evidence" value="ECO:0007669"/>
    <property type="project" value="UniProtKB-UniRule"/>
</dbReference>
<keyword evidence="3 6" id="KW-0227">DNA damage</keyword>
<evidence type="ECO:0000259" key="9">
    <source>
        <dbReference type="PROSITE" id="PS00486"/>
    </source>
</evidence>
<dbReference type="InterPro" id="IPR007861">
    <property type="entry name" value="DNA_mismatch_repair_MutS_clamp"/>
</dbReference>
<dbReference type="InterPro" id="IPR007860">
    <property type="entry name" value="DNA_mmatch_repair_MutS_con_dom"/>
</dbReference>
<dbReference type="InterPro" id="IPR045076">
    <property type="entry name" value="MutS"/>
</dbReference>
<dbReference type="PANTHER" id="PTHR11361">
    <property type="entry name" value="DNA MISMATCH REPAIR PROTEIN MUTS FAMILY MEMBER"/>
    <property type="match status" value="1"/>
</dbReference>
<dbReference type="NCBIfam" id="NF003810">
    <property type="entry name" value="PRK05399.1"/>
    <property type="match status" value="1"/>
</dbReference>
<dbReference type="Pfam" id="PF05190">
    <property type="entry name" value="MutS_IV"/>
    <property type="match status" value="1"/>
</dbReference>
<dbReference type="Pfam" id="PF05188">
    <property type="entry name" value="MutS_II"/>
    <property type="match status" value="1"/>
</dbReference>
<gene>
    <name evidence="10" type="primary">MSH6</name>
    <name evidence="10" type="ORF">g.10523</name>
</gene>
<proteinExistence type="inferred from homology"/>
<evidence type="ECO:0000256" key="6">
    <source>
        <dbReference type="PIRNR" id="PIRNR037677"/>
    </source>
</evidence>
<dbReference type="SMART" id="SM00533">
    <property type="entry name" value="MUTSd"/>
    <property type="match status" value="1"/>
</dbReference>
<dbReference type="Gene3D" id="3.40.50.300">
    <property type="entry name" value="P-loop containing nucleotide triphosphate hydrolases"/>
    <property type="match status" value="1"/>
</dbReference>
<dbReference type="GO" id="GO:0140664">
    <property type="term" value="F:ATP-dependent DNA damage sensor activity"/>
    <property type="evidence" value="ECO:0007669"/>
    <property type="project" value="InterPro"/>
</dbReference>
<dbReference type="FunFam" id="1.10.1420.10:FF:000005">
    <property type="entry name" value="DNA mismatch repair protein"/>
    <property type="match status" value="1"/>
</dbReference>
<evidence type="ECO:0000256" key="1">
    <source>
        <dbReference type="ARBA" id="ARBA00006271"/>
    </source>
</evidence>
<evidence type="ECO:0000313" key="10">
    <source>
        <dbReference type="EMBL" id="MDE49085.1"/>
    </source>
</evidence>
<dbReference type="SUPFAM" id="SSF55271">
    <property type="entry name" value="DNA repair protein MutS, domain I"/>
    <property type="match status" value="1"/>
</dbReference>
<comment type="function">
    <text evidence="6 7">Component of the post-replicative DNA mismatch repair system (MMR).</text>
</comment>
<evidence type="ECO:0000256" key="5">
    <source>
        <dbReference type="ARBA" id="ARBA00023125"/>
    </source>
</evidence>
<dbReference type="InterPro" id="IPR000432">
    <property type="entry name" value="DNA_mismatch_repair_MutS_C"/>
</dbReference>
<dbReference type="GO" id="GO:0032301">
    <property type="term" value="C:MutSalpha complex"/>
    <property type="evidence" value="ECO:0007669"/>
    <property type="project" value="TreeGrafter"/>
</dbReference>
<feature type="compositionally biased region" description="Polar residues" evidence="8">
    <location>
        <begin position="86"/>
        <end position="109"/>
    </location>
</feature>
<dbReference type="Gene3D" id="3.40.1170.10">
    <property type="entry name" value="DNA repair protein MutS, domain I"/>
    <property type="match status" value="1"/>
</dbReference>
<dbReference type="InterPro" id="IPR027417">
    <property type="entry name" value="P-loop_NTPase"/>
</dbReference>
<dbReference type="InterPro" id="IPR036678">
    <property type="entry name" value="MutS_con_dom_sf"/>
</dbReference>
<dbReference type="EMBL" id="GGYP01004314">
    <property type="protein sequence ID" value="MDE49085.1"/>
    <property type="molecule type" value="Transcribed_RNA"/>
</dbReference>
<dbReference type="PANTHER" id="PTHR11361:SF148">
    <property type="entry name" value="DNA MISMATCH REPAIR PROTEIN MSH6"/>
    <property type="match status" value="1"/>
</dbReference>
<dbReference type="Pfam" id="PF05192">
    <property type="entry name" value="MutS_III"/>
    <property type="match status" value="1"/>
</dbReference>
<protein>
    <recommendedName>
        <fullName evidence="6">DNA mismatch repair protein</fullName>
    </recommendedName>
</protein>
<dbReference type="Pfam" id="PF01624">
    <property type="entry name" value="MutS_I"/>
    <property type="match status" value="1"/>
</dbReference>
<dbReference type="PIRSF" id="PIRSF037677">
    <property type="entry name" value="DNA_mis_repair_Msh6"/>
    <property type="match status" value="1"/>
</dbReference>
<keyword evidence="6 7" id="KW-0234">DNA repair</keyword>
<comment type="similarity">
    <text evidence="1 6 7">Belongs to the DNA mismatch repair MutS family.</text>
</comment>
<dbReference type="SUPFAM" id="SSF52540">
    <property type="entry name" value="P-loop containing nucleoside triphosphate hydrolases"/>
    <property type="match status" value="1"/>
</dbReference>
<dbReference type="FunFam" id="3.40.1170.10:FF:000002">
    <property type="entry name" value="DNA mismatch repair protein"/>
    <property type="match status" value="1"/>
</dbReference>
<dbReference type="InterPro" id="IPR036187">
    <property type="entry name" value="DNA_mismatch_repair_MutS_sf"/>
</dbReference>
<reference evidence="10" key="1">
    <citation type="submission" date="2018-10" db="EMBL/GenBank/DDBJ databases">
        <title>Transcriptome assembly of Aceria tosichella (Wheat curl mite) Type 2.</title>
        <authorList>
            <person name="Scully E.D."/>
            <person name="Geib S.M."/>
            <person name="Palmer N.A."/>
            <person name="Gupta A.K."/>
            <person name="Sarath G."/>
            <person name="Tatineni S."/>
        </authorList>
    </citation>
    <scope>NUCLEOTIDE SEQUENCE</scope>
    <source>
        <strain evidence="10">LincolnNE</strain>
    </source>
</reference>
<sequence length="1094" mass="123328">MNSPGVKRPLPSSDDGGSKRKCSTPSIMNFFSPKPKVVNSQTSSQATNNQSSISSPTQAKPPTPSISPTRSTPPKSMPRTPVAYSPRTTFKASSPSVKPLQPQSQNCDESSLVKVNHAHLNYKFLQPEYRRDINMRRPDDPDYDEKTLYVPPEFLKKETPAMRQWWSIKQRNMDAVLFFKMGKFYELFNEDAVIGVNNLNLMFMKSNEDKPAHAGFPESSFTKYADKLIEKGFKVMRIEQTETPAMLEERVQATGKCDRVVKREVCQVTTKGTRLFGISETIFHSAQNQYLLAISESTVDSSETGKKSKVFGVCFVDVTIGTIYIGQFTDDNNLSDLNILFAHHTPTEVLYEKGSLSSDAMKCILKTGARLEPLKFWPLKKTLIHIKVNRVFSGESNDFEWPPFMKSLFVEGETSSDLMNLEPRDEYKLALNSFGAIVYYLDSQFIEKQVLACANFEFYISPLSQQAGQPHGPFNTVPPMVMDHVALRNLEIFTNSSGCAKSTLFEKINDCKTHFGQRLLKNWICSPLCDVKQIESRLDAVEALISNNNASLMNEIVHMLSQTPDLERYLSKIKNHCFKSESDTRAVMFDGNQYNKAKVNAFVNLLNNFRRLQKFINSINGAVKGSNSKVLCRLLSFTTDGGLYPEYSATLDYFENSFDFKAAQKTGQIIPSPGVNKEFDECEANIKDMKEKLDDYLLEQQSRLGCQSLEYFGSAKNRYQLQVPEKYIKKVPDDWRIESGRKGFKRYYTPAIDKLFAKLTTYEEQMKRILDSVLADIFGQFLRKAKLWSAAIECVAIVDVIQSIAKFARSLMANGVDMCRPTFVQNEDPPILEYKNGRHPVLVKIDSNYISNDLILDDRTILLSGANMGGKSTLMRQTALLVVLAQVGCFVPASSFKLTPVDRIFSRLGASDRLLEGESTFYTELVETSAMLHCATRRSLLLLDELGRGTSTFDGTAIAYSVIEEISKNLKCRCLFSTHYHTLTRDFMNREEVRLAHMACKIERDGDEDGIDLDPLKENITFLYKITDGPAARSYGYNVAKLAGISDSIITEAFSKSKEIELSCKVLGSLQNICRQQTELSSDLKQAVLSSLRA</sequence>
<evidence type="ECO:0000256" key="4">
    <source>
        <dbReference type="ARBA" id="ARBA00022840"/>
    </source>
</evidence>
<keyword evidence="2 6" id="KW-0547">Nucleotide-binding</keyword>
<dbReference type="SUPFAM" id="SSF53150">
    <property type="entry name" value="DNA repair protein MutS, domain II"/>
    <property type="match status" value="1"/>
</dbReference>
<evidence type="ECO:0000256" key="2">
    <source>
        <dbReference type="ARBA" id="ARBA00022741"/>
    </source>
</evidence>
<dbReference type="GO" id="GO:0006298">
    <property type="term" value="P:mismatch repair"/>
    <property type="evidence" value="ECO:0007669"/>
    <property type="project" value="InterPro"/>
</dbReference>
<dbReference type="Gene3D" id="3.30.420.110">
    <property type="entry name" value="MutS, connector domain"/>
    <property type="match status" value="1"/>
</dbReference>
<evidence type="ECO:0000256" key="3">
    <source>
        <dbReference type="ARBA" id="ARBA00022763"/>
    </source>
</evidence>
<accession>A0A6G1SF33</accession>
<dbReference type="AlphaFoldDB" id="A0A6G1SF33"/>
<evidence type="ECO:0000256" key="7">
    <source>
        <dbReference type="RuleBase" id="RU003756"/>
    </source>
</evidence>
<dbReference type="InterPro" id="IPR007695">
    <property type="entry name" value="DNA_mismatch_repair_MutS-lik_N"/>
</dbReference>
<organism evidence="10">
    <name type="scientific">Aceria tosichella</name>
    <name type="common">wheat curl mite</name>
    <dbReference type="NCBI Taxonomy" id="561515"/>
    <lineage>
        <taxon>Eukaryota</taxon>
        <taxon>Metazoa</taxon>
        <taxon>Ecdysozoa</taxon>
        <taxon>Arthropoda</taxon>
        <taxon>Chelicerata</taxon>
        <taxon>Arachnida</taxon>
        <taxon>Acari</taxon>
        <taxon>Acariformes</taxon>
        <taxon>Trombidiformes</taxon>
        <taxon>Prostigmata</taxon>
        <taxon>Eupodina</taxon>
        <taxon>Eriophyoidea</taxon>
        <taxon>Eriophyidae</taxon>
        <taxon>Eriophyinae</taxon>
        <taxon>Aceriini</taxon>
        <taxon>Aceria</taxon>
    </lineage>
</organism>
<feature type="domain" description="DNA mismatch repair proteins mutS family" evidence="9">
    <location>
        <begin position="939"/>
        <end position="955"/>
    </location>
</feature>
<feature type="region of interest" description="Disordered" evidence="8">
    <location>
        <begin position="1"/>
        <end position="109"/>
    </location>
</feature>
<evidence type="ECO:0000256" key="8">
    <source>
        <dbReference type="SAM" id="MobiDB-lite"/>
    </source>
</evidence>
<dbReference type="GO" id="GO:0005524">
    <property type="term" value="F:ATP binding"/>
    <property type="evidence" value="ECO:0007669"/>
    <property type="project" value="UniProtKB-UniRule"/>
</dbReference>
<dbReference type="SMART" id="SM00534">
    <property type="entry name" value="MUTSac"/>
    <property type="match status" value="1"/>
</dbReference>
<dbReference type="PROSITE" id="PS00486">
    <property type="entry name" value="DNA_MISMATCH_REPAIR_2"/>
    <property type="match status" value="1"/>
</dbReference>
<dbReference type="SUPFAM" id="SSF48334">
    <property type="entry name" value="DNA repair protein MutS, domain III"/>
    <property type="match status" value="1"/>
</dbReference>
<name>A0A6G1SF33_9ACAR</name>